<dbReference type="EMBL" id="KZ772715">
    <property type="protein sequence ID" value="PTQ39846.1"/>
    <property type="molecule type" value="Genomic_DNA"/>
</dbReference>
<proteinExistence type="predicted"/>
<evidence type="ECO:0000313" key="2">
    <source>
        <dbReference type="Proteomes" id="UP000244005"/>
    </source>
</evidence>
<protein>
    <submittedName>
        <fullName evidence="1">Uncharacterized protein</fullName>
    </submittedName>
</protein>
<reference evidence="2" key="1">
    <citation type="journal article" date="2017" name="Cell">
        <title>Insights into land plant evolution garnered from the Marchantia polymorpha genome.</title>
        <authorList>
            <person name="Bowman J.L."/>
            <person name="Kohchi T."/>
            <person name="Yamato K.T."/>
            <person name="Jenkins J."/>
            <person name="Shu S."/>
            <person name="Ishizaki K."/>
            <person name="Yamaoka S."/>
            <person name="Nishihama R."/>
            <person name="Nakamura Y."/>
            <person name="Berger F."/>
            <person name="Adam C."/>
            <person name="Aki S.S."/>
            <person name="Althoff F."/>
            <person name="Araki T."/>
            <person name="Arteaga-Vazquez M.A."/>
            <person name="Balasubrmanian S."/>
            <person name="Barry K."/>
            <person name="Bauer D."/>
            <person name="Boehm C.R."/>
            <person name="Briginshaw L."/>
            <person name="Caballero-Perez J."/>
            <person name="Catarino B."/>
            <person name="Chen F."/>
            <person name="Chiyoda S."/>
            <person name="Chovatia M."/>
            <person name="Davies K.M."/>
            <person name="Delmans M."/>
            <person name="Demura T."/>
            <person name="Dierschke T."/>
            <person name="Dolan L."/>
            <person name="Dorantes-Acosta A.E."/>
            <person name="Eklund D.M."/>
            <person name="Florent S.N."/>
            <person name="Flores-Sandoval E."/>
            <person name="Fujiyama A."/>
            <person name="Fukuzawa H."/>
            <person name="Galik B."/>
            <person name="Grimanelli D."/>
            <person name="Grimwood J."/>
            <person name="Grossniklaus U."/>
            <person name="Hamada T."/>
            <person name="Haseloff J."/>
            <person name="Hetherington A.J."/>
            <person name="Higo A."/>
            <person name="Hirakawa Y."/>
            <person name="Hundley H.N."/>
            <person name="Ikeda Y."/>
            <person name="Inoue K."/>
            <person name="Inoue S.I."/>
            <person name="Ishida S."/>
            <person name="Jia Q."/>
            <person name="Kakita M."/>
            <person name="Kanazawa T."/>
            <person name="Kawai Y."/>
            <person name="Kawashima T."/>
            <person name="Kennedy M."/>
            <person name="Kinose K."/>
            <person name="Kinoshita T."/>
            <person name="Kohara Y."/>
            <person name="Koide E."/>
            <person name="Komatsu K."/>
            <person name="Kopischke S."/>
            <person name="Kubo M."/>
            <person name="Kyozuka J."/>
            <person name="Lagercrantz U."/>
            <person name="Lin S.S."/>
            <person name="Lindquist E."/>
            <person name="Lipzen A.M."/>
            <person name="Lu C.W."/>
            <person name="De Luna E."/>
            <person name="Martienssen R.A."/>
            <person name="Minamino N."/>
            <person name="Mizutani M."/>
            <person name="Mizutani M."/>
            <person name="Mochizuki N."/>
            <person name="Monte I."/>
            <person name="Mosher R."/>
            <person name="Nagasaki H."/>
            <person name="Nakagami H."/>
            <person name="Naramoto S."/>
            <person name="Nishitani K."/>
            <person name="Ohtani M."/>
            <person name="Okamoto T."/>
            <person name="Okumura M."/>
            <person name="Phillips J."/>
            <person name="Pollak B."/>
            <person name="Reinders A."/>
            <person name="Rovekamp M."/>
            <person name="Sano R."/>
            <person name="Sawa S."/>
            <person name="Schmid M.W."/>
            <person name="Shirakawa M."/>
            <person name="Solano R."/>
            <person name="Spunde A."/>
            <person name="Suetsugu N."/>
            <person name="Sugano S."/>
            <person name="Sugiyama A."/>
            <person name="Sun R."/>
            <person name="Suzuki Y."/>
            <person name="Takenaka M."/>
            <person name="Takezawa D."/>
            <person name="Tomogane H."/>
            <person name="Tsuzuki M."/>
            <person name="Ueda T."/>
            <person name="Umeda M."/>
            <person name="Ward J.M."/>
            <person name="Watanabe Y."/>
            <person name="Yazaki K."/>
            <person name="Yokoyama R."/>
            <person name="Yoshitake Y."/>
            <person name="Yotsui I."/>
            <person name="Zachgo S."/>
            <person name="Schmutz J."/>
        </authorList>
    </citation>
    <scope>NUCLEOTIDE SEQUENCE [LARGE SCALE GENOMIC DNA]</scope>
    <source>
        <strain evidence="2">Tak-1</strain>
    </source>
</reference>
<dbReference type="AlphaFoldDB" id="A0A2R6X163"/>
<keyword evidence="2" id="KW-1185">Reference proteome</keyword>
<sequence length="138" mass="15788">MSHERASDCWSREGTKERKPMAKFEIQMDKCSMPLPSPCFSFVLSTSRPLEFVCVVVSFYDEFIIIFRKCAGTEGSKCCGKNEGARTVNAFAQLCWSDKWRASRILTWFVELIVLKRLLTPTRRCVRATQACGILQAF</sequence>
<accession>A0A2R6X163</accession>
<organism evidence="1 2">
    <name type="scientific">Marchantia polymorpha</name>
    <name type="common">Common liverwort</name>
    <name type="synonym">Marchantia aquatica</name>
    <dbReference type="NCBI Taxonomy" id="3197"/>
    <lineage>
        <taxon>Eukaryota</taxon>
        <taxon>Viridiplantae</taxon>
        <taxon>Streptophyta</taxon>
        <taxon>Embryophyta</taxon>
        <taxon>Marchantiophyta</taxon>
        <taxon>Marchantiopsida</taxon>
        <taxon>Marchantiidae</taxon>
        <taxon>Marchantiales</taxon>
        <taxon>Marchantiaceae</taxon>
        <taxon>Marchantia</taxon>
    </lineage>
</organism>
<dbReference type="Proteomes" id="UP000244005">
    <property type="component" value="Unassembled WGS sequence"/>
</dbReference>
<gene>
    <name evidence="1" type="ORF">MARPO_0043s0087</name>
</gene>
<name>A0A2R6X163_MARPO</name>
<dbReference type="Gramene" id="Mp1g06960.1">
    <property type="protein sequence ID" value="Mp1g06960.1.cds1"/>
    <property type="gene ID" value="Mp1g06960"/>
</dbReference>
<evidence type="ECO:0000313" key="1">
    <source>
        <dbReference type="EMBL" id="PTQ39846.1"/>
    </source>
</evidence>